<dbReference type="KEGG" id="vih:AB0763_11785"/>
<gene>
    <name evidence="7" type="ORF">AB0763_11785</name>
</gene>
<keyword evidence="2" id="KW-0732">Signal</keyword>
<evidence type="ECO:0000259" key="5">
    <source>
        <dbReference type="Pfam" id="PF05426"/>
    </source>
</evidence>
<dbReference type="EMBL" id="CP162601">
    <property type="protein sequence ID" value="XDK24834.1"/>
    <property type="molecule type" value="Genomic_DNA"/>
</dbReference>
<dbReference type="Pfam" id="PF05426">
    <property type="entry name" value="Alginate_lyase"/>
    <property type="match status" value="1"/>
</dbReference>
<protein>
    <submittedName>
        <fullName evidence="7">Heparinase II/III family protein</fullName>
    </submittedName>
</protein>
<reference evidence="7" key="1">
    <citation type="submission" date="2024-07" db="EMBL/GenBank/DDBJ databases">
        <title>Genome Analysis of a Potential Novel Vibrio Species Secreting pH- and Thermo-stable Alginate Lyase and its Application in Producing Alginate Oligosaccharides.</title>
        <authorList>
            <person name="Huang H."/>
            <person name="Bao K."/>
        </authorList>
    </citation>
    <scope>NUCLEOTIDE SEQUENCE</scope>
    <source>
        <strain evidence="7">HB236076</strain>
    </source>
</reference>
<dbReference type="InterPro" id="IPR012480">
    <property type="entry name" value="Hepar_II_III_C"/>
</dbReference>
<dbReference type="Gene3D" id="2.70.98.70">
    <property type="match status" value="1"/>
</dbReference>
<evidence type="ECO:0000256" key="2">
    <source>
        <dbReference type="ARBA" id="ARBA00022729"/>
    </source>
</evidence>
<keyword evidence="3" id="KW-0574">Periplasm</keyword>
<dbReference type="GO" id="GO:0042597">
    <property type="term" value="C:periplasmic space"/>
    <property type="evidence" value="ECO:0007669"/>
    <property type="project" value="UniProtKB-SubCell"/>
</dbReference>
<name>A0AB39HF61_9VIBR</name>
<organism evidence="7">
    <name type="scientific">Vibrio sp. HB236076</name>
    <dbReference type="NCBI Taxonomy" id="3232307"/>
    <lineage>
        <taxon>Bacteria</taxon>
        <taxon>Pseudomonadati</taxon>
        <taxon>Pseudomonadota</taxon>
        <taxon>Gammaproteobacteria</taxon>
        <taxon>Vibrionales</taxon>
        <taxon>Vibrionaceae</taxon>
        <taxon>Vibrio</taxon>
    </lineage>
</organism>
<dbReference type="PANTHER" id="PTHR39210:SF1">
    <property type="entry name" value="HEPARIN-SULFATE LYASE"/>
    <property type="match status" value="1"/>
</dbReference>
<dbReference type="SUPFAM" id="SSF48230">
    <property type="entry name" value="Chondroitin AC/alginate lyase"/>
    <property type="match status" value="1"/>
</dbReference>
<dbReference type="PANTHER" id="PTHR39210">
    <property type="entry name" value="HEPARIN-SULFATE LYASE"/>
    <property type="match status" value="1"/>
</dbReference>
<dbReference type="InterPro" id="IPR008929">
    <property type="entry name" value="Chondroitin_lyas"/>
</dbReference>
<accession>A0AB39HF61</accession>
<evidence type="ECO:0000256" key="3">
    <source>
        <dbReference type="ARBA" id="ARBA00022764"/>
    </source>
</evidence>
<proteinExistence type="predicted"/>
<dbReference type="RefSeq" id="WP_306101965.1">
    <property type="nucleotide sequence ID" value="NZ_CP162601.1"/>
</dbReference>
<keyword evidence="4" id="KW-0456">Lyase</keyword>
<dbReference type="GO" id="GO:0016829">
    <property type="term" value="F:lyase activity"/>
    <property type="evidence" value="ECO:0007669"/>
    <property type="project" value="UniProtKB-KW"/>
</dbReference>
<feature type="domain" description="Alginate lyase" evidence="5">
    <location>
        <begin position="71"/>
        <end position="266"/>
    </location>
</feature>
<evidence type="ECO:0000259" key="6">
    <source>
        <dbReference type="Pfam" id="PF07940"/>
    </source>
</evidence>
<evidence type="ECO:0000256" key="4">
    <source>
        <dbReference type="ARBA" id="ARBA00023239"/>
    </source>
</evidence>
<sequence length="720" mass="80465">MMTTPLLMNEAEIHALTQSMADNGLMAESIAQQRVAVEAFMALPLEVPGHGEAGGPEHTRHKQNYQYMNVAGRLFLITGEQKYGQFVTDLLTIYADRYLGFDFHVQKNTNPTGRLFHQILNEHCWLLFSSLAYSCVAASMTQAQRDHIVSNLFEPMLEMFTVKYRHDFDRIHNHGIWAVAAVGIAGLAIGQRHYLEMAVYGCDADGTGGFLAQLDQLFSPSGYYLEGPYYHRYAIRPTCLFAEILHRHWPEIDILNYKNQVIKHSIKALLSTAYPDGVFPALNDASRTMSIRDEGVKVAVSLYAHHYQCDDNIVAMAQLQQGVWIHACGLTLSQQHQKARAQGPIGVPNWPSCSLSEGPQGDRGAQGFLRAKTSAGQVSQLVMNYGQHGMGHGHFDTLGVSFFSLGQEVLTEYGFGRWVNVETKFGGRYLPENQGYARQTIAHNLVTVDETSQNLADATLADTRHGVEHFFADINDQRQAMSAFADQHVDGVKMQRSVFLIGLPELAAPLYLDLFALQSEQTHQYDYSHYYQGQIVRTHQGIDANSPLMPLGEGNGYQHLWKLGQTCADQGALVSWLQGQHYYTWLGTCSSAKSELVMTRTGANDPQMNLRSEPGFVLRTQGDNTLFASVLESHGYFNEAYEKSEQARGQVQQITIVHSDTQASIVEVMTSEHQVTVMVSHRRDDNSAQEFDIEVSGQHYAWQGPYQIDIQAHTTATAQD</sequence>
<feature type="domain" description="Heparinase II/III-like C-terminal" evidence="6">
    <location>
        <begin position="373"/>
        <end position="499"/>
    </location>
</feature>
<dbReference type="Pfam" id="PF07940">
    <property type="entry name" value="Hepar_II_III_C"/>
    <property type="match status" value="1"/>
</dbReference>
<dbReference type="Gene3D" id="1.50.10.100">
    <property type="entry name" value="Chondroitin AC/alginate lyase"/>
    <property type="match status" value="1"/>
</dbReference>
<dbReference type="InterPro" id="IPR008397">
    <property type="entry name" value="Alginate_lyase_dom"/>
</dbReference>
<evidence type="ECO:0000313" key="7">
    <source>
        <dbReference type="EMBL" id="XDK24834.1"/>
    </source>
</evidence>
<evidence type="ECO:0000256" key="1">
    <source>
        <dbReference type="ARBA" id="ARBA00004418"/>
    </source>
</evidence>
<comment type="subcellular location">
    <subcellularLocation>
        <location evidence="1">Periplasm</location>
    </subcellularLocation>
</comment>
<dbReference type="AlphaFoldDB" id="A0AB39HF61"/>